<keyword evidence="2" id="KW-1185">Reference proteome</keyword>
<protein>
    <submittedName>
        <fullName evidence="1">Uncharacterized protein</fullName>
    </submittedName>
</protein>
<evidence type="ECO:0000313" key="2">
    <source>
        <dbReference type="Proteomes" id="UP000309997"/>
    </source>
</evidence>
<organism evidence="1 2">
    <name type="scientific">Populus alba</name>
    <name type="common">White poplar</name>
    <dbReference type="NCBI Taxonomy" id="43335"/>
    <lineage>
        <taxon>Eukaryota</taxon>
        <taxon>Viridiplantae</taxon>
        <taxon>Streptophyta</taxon>
        <taxon>Embryophyta</taxon>
        <taxon>Tracheophyta</taxon>
        <taxon>Spermatophyta</taxon>
        <taxon>Magnoliopsida</taxon>
        <taxon>eudicotyledons</taxon>
        <taxon>Gunneridae</taxon>
        <taxon>Pentapetalae</taxon>
        <taxon>rosids</taxon>
        <taxon>fabids</taxon>
        <taxon>Malpighiales</taxon>
        <taxon>Salicaceae</taxon>
        <taxon>Saliceae</taxon>
        <taxon>Populus</taxon>
    </lineage>
</organism>
<reference evidence="1 2" key="1">
    <citation type="journal article" date="2024" name="Plant Biotechnol. J.">
        <title>Genome and CRISPR/Cas9 system of a widespread forest tree (Populus alba) in the world.</title>
        <authorList>
            <person name="Liu Y.J."/>
            <person name="Jiang P.F."/>
            <person name="Han X.M."/>
            <person name="Li X.Y."/>
            <person name="Wang H.M."/>
            <person name="Wang Y.J."/>
            <person name="Wang X.X."/>
            <person name="Zeng Q.Y."/>
        </authorList>
    </citation>
    <scope>NUCLEOTIDE SEQUENCE [LARGE SCALE GENOMIC DNA]</scope>
    <source>
        <strain evidence="2">cv. PAL-ZL1</strain>
    </source>
</reference>
<proteinExistence type="predicted"/>
<dbReference type="Proteomes" id="UP000309997">
    <property type="component" value="Unassembled WGS sequence"/>
</dbReference>
<accession>A0ACC4CFN0</accession>
<gene>
    <name evidence="1" type="ORF">D5086_007899</name>
</gene>
<comment type="caution">
    <text evidence="1">The sequence shown here is derived from an EMBL/GenBank/DDBJ whole genome shotgun (WGS) entry which is preliminary data.</text>
</comment>
<dbReference type="EMBL" id="RCHU02000004">
    <property type="protein sequence ID" value="KAL3596262.1"/>
    <property type="molecule type" value="Genomic_DNA"/>
</dbReference>
<name>A0ACC4CFN0_POPAL</name>
<sequence length="136" mass="14854">MIGPAGGLVSIFPDRCHVPDFNPHVSFFICSDCVSNFSCEEERSSEGDQVGDNIDVDEEEYDNEKDNGVYDADGEDTEEKVVPWSSTRPPAATSFSNTEESPCRLSDTDGGISQSRTVFSSKRKRGTVPESTDSES</sequence>
<evidence type="ECO:0000313" key="1">
    <source>
        <dbReference type="EMBL" id="KAL3596262.1"/>
    </source>
</evidence>